<dbReference type="Gene3D" id="3.40.50.1100">
    <property type="match status" value="1"/>
</dbReference>
<dbReference type="Pfam" id="PF24857">
    <property type="entry name" value="THR4_C"/>
    <property type="match status" value="1"/>
</dbReference>
<dbReference type="InterPro" id="IPR051166">
    <property type="entry name" value="Threonine_Synthase"/>
</dbReference>
<evidence type="ECO:0008006" key="3">
    <source>
        <dbReference type="Google" id="ProtNLM"/>
    </source>
</evidence>
<name>A0ABN9XA86_9DINO</name>
<dbReference type="EMBL" id="CAUYUJ010019952">
    <property type="protein sequence ID" value="CAK0894820.1"/>
    <property type="molecule type" value="Genomic_DNA"/>
</dbReference>
<dbReference type="PANTHER" id="PTHR42690:SF1">
    <property type="entry name" value="THREONINE SYNTHASE-LIKE 2"/>
    <property type="match status" value="1"/>
</dbReference>
<accession>A0ABN9XA86</accession>
<sequence length="247" mass="27065">MSFSVPTGNFGDILAGYYAKRMGLPVKHLICATNANDILHRFFQSGTYEKYAVVQTNSPSMDIGISSNFERYLFYLMGEDAARLAAAMKSFNQTGKLQVDAQEHRRACQDFASGCAQEKAIMDTIKAYDTKFNYVLDPHTACGVSACDQLRGSLSWDGLQKHEMVVLGTAHPGKFGDAVSKATGRATVLPPGLQRVQHAPTRFEVRPNSQADVRELIVSTVAQREGKQAACQCWLGALRALLGRPRA</sequence>
<evidence type="ECO:0000313" key="1">
    <source>
        <dbReference type="EMBL" id="CAK0894820.1"/>
    </source>
</evidence>
<evidence type="ECO:0000313" key="2">
    <source>
        <dbReference type="Proteomes" id="UP001189429"/>
    </source>
</evidence>
<dbReference type="SUPFAM" id="SSF53686">
    <property type="entry name" value="Tryptophan synthase beta subunit-like PLP-dependent enzymes"/>
    <property type="match status" value="1"/>
</dbReference>
<comment type="caution">
    <text evidence="1">The sequence shown here is derived from an EMBL/GenBank/DDBJ whole genome shotgun (WGS) entry which is preliminary data.</text>
</comment>
<protein>
    <recommendedName>
        <fullName evidence="3">Threonine synthase</fullName>
    </recommendedName>
</protein>
<dbReference type="Proteomes" id="UP001189429">
    <property type="component" value="Unassembled WGS sequence"/>
</dbReference>
<reference evidence="1" key="1">
    <citation type="submission" date="2023-10" db="EMBL/GenBank/DDBJ databases">
        <authorList>
            <person name="Chen Y."/>
            <person name="Shah S."/>
            <person name="Dougan E. K."/>
            <person name="Thang M."/>
            <person name="Chan C."/>
        </authorList>
    </citation>
    <scope>NUCLEOTIDE SEQUENCE [LARGE SCALE GENOMIC DNA]</scope>
</reference>
<dbReference type="PANTHER" id="PTHR42690">
    <property type="entry name" value="THREONINE SYNTHASE FAMILY MEMBER"/>
    <property type="match status" value="1"/>
</dbReference>
<dbReference type="InterPro" id="IPR036052">
    <property type="entry name" value="TrpB-like_PALP_sf"/>
</dbReference>
<gene>
    <name evidence="1" type="ORF">PCOR1329_LOCUS73760</name>
</gene>
<organism evidence="1 2">
    <name type="scientific">Prorocentrum cordatum</name>
    <dbReference type="NCBI Taxonomy" id="2364126"/>
    <lineage>
        <taxon>Eukaryota</taxon>
        <taxon>Sar</taxon>
        <taxon>Alveolata</taxon>
        <taxon>Dinophyceae</taxon>
        <taxon>Prorocentrales</taxon>
        <taxon>Prorocentraceae</taxon>
        <taxon>Prorocentrum</taxon>
    </lineage>
</organism>
<proteinExistence type="predicted"/>
<keyword evidence="2" id="KW-1185">Reference proteome</keyword>